<evidence type="ECO:0000259" key="6">
    <source>
        <dbReference type="Pfam" id="PF00924"/>
    </source>
</evidence>
<evidence type="ECO:0000256" key="5">
    <source>
        <dbReference type="SAM" id="Phobius"/>
    </source>
</evidence>
<protein>
    <submittedName>
        <fullName evidence="7">Mechanosensitive ion channel family protein</fullName>
    </submittedName>
</protein>
<keyword evidence="3 5" id="KW-1133">Transmembrane helix</keyword>
<proteinExistence type="predicted"/>
<dbReference type="PANTHER" id="PTHR30566">
    <property type="entry name" value="YNAI-RELATED MECHANOSENSITIVE ION CHANNEL"/>
    <property type="match status" value="1"/>
</dbReference>
<feature type="transmembrane region" description="Helical" evidence="5">
    <location>
        <begin position="76"/>
        <end position="96"/>
    </location>
</feature>
<feature type="transmembrane region" description="Helical" evidence="5">
    <location>
        <begin position="53"/>
        <end position="70"/>
    </location>
</feature>
<evidence type="ECO:0000256" key="3">
    <source>
        <dbReference type="ARBA" id="ARBA00022989"/>
    </source>
</evidence>
<feature type="transmembrane region" description="Helical" evidence="5">
    <location>
        <begin position="12"/>
        <end position="32"/>
    </location>
</feature>
<evidence type="ECO:0000313" key="7">
    <source>
        <dbReference type="EMBL" id="HEW64020.1"/>
    </source>
</evidence>
<dbReference type="EMBL" id="PNIM01000008">
    <property type="protein sequence ID" value="PMB75680.1"/>
    <property type="molecule type" value="Genomic_DNA"/>
</dbReference>
<dbReference type="Gene3D" id="1.10.287.1260">
    <property type="match status" value="1"/>
</dbReference>
<evidence type="ECO:0000313" key="9">
    <source>
        <dbReference type="Proteomes" id="UP000237153"/>
    </source>
</evidence>
<evidence type="ECO:0000256" key="1">
    <source>
        <dbReference type="ARBA" id="ARBA00004370"/>
    </source>
</evidence>
<reference evidence="8 9" key="1">
    <citation type="submission" date="2018-01" db="EMBL/GenBank/DDBJ databases">
        <title>Metagenomic assembled genomes from two thermal pools in the Uzon Caldera, Kamchatka, Russia.</title>
        <authorList>
            <person name="Wilkins L."/>
            <person name="Ettinger C."/>
        </authorList>
    </citation>
    <scope>NUCLEOTIDE SEQUENCE [LARGE SCALE GENOMIC DNA]</scope>
    <source>
        <strain evidence="8">ZAV-06</strain>
    </source>
</reference>
<dbReference type="PANTHER" id="PTHR30566:SF5">
    <property type="entry name" value="MECHANOSENSITIVE ION CHANNEL PROTEIN 1, MITOCHONDRIAL-RELATED"/>
    <property type="match status" value="1"/>
</dbReference>
<evidence type="ECO:0000256" key="2">
    <source>
        <dbReference type="ARBA" id="ARBA00022692"/>
    </source>
</evidence>
<name>A0A2J6N2X3_9CREN</name>
<dbReference type="InterPro" id="IPR006685">
    <property type="entry name" value="MscS_channel_2nd"/>
</dbReference>
<comment type="subcellular location">
    <subcellularLocation>
        <location evidence="1">Membrane</location>
    </subcellularLocation>
</comment>
<dbReference type="Gene3D" id="2.30.30.60">
    <property type="match status" value="1"/>
</dbReference>
<accession>A0A2J6N2X3</accession>
<keyword evidence="4 5" id="KW-0472">Membrane</keyword>
<comment type="caution">
    <text evidence="8">The sequence shown here is derived from an EMBL/GenBank/DDBJ whole genome shotgun (WGS) entry which is preliminary data.</text>
</comment>
<dbReference type="RefSeq" id="WP_272985345.1">
    <property type="nucleotide sequence ID" value="NZ_DSFH01000046.1"/>
</dbReference>
<evidence type="ECO:0000313" key="8">
    <source>
        <dbReference type="EMBL" id="PMB75680.1"/>
    </source>
</evidence>
<dbReference type="AlphaFoldDB" id="A0A2J6N2X3"/>
<dbReference type="InterPro" id="IPR010920">
    <property type="entry name" value="LSM_dom_sf"/>
</dbReference>
<feature type="domain" description="Mechanosensitive ion channel MscS" evidence="6">
    <location>
        <begin position="107"/>
        <end position="159"/>
    </location>
</feature>
<dbReference type="SUPFAM" id="SSF50182">
    <property type="entry name" value="Sm-like ribonucleoproteins"/>
    <property type="match status" value="1"/>
</dbReference>
<reference evidence="7" key="2">
    <citation type="journal article" date="2020" name="mSystems">
        <title>Genome- and Community-Level Interaction Insights into Carbon Utilization and Element Cycling Functions of Hydrothermarchaeota in Hydrothermal Sediment.</title>
        <authorList>
            <person name="Zhou Z."/>
            <person name="Liu Y."/>
            <person name="Xu W."/>
            <person name="Pan J."/>
            <person name="Luo Z.H."/>
            <person name="Li M."/>
        </authorList>
    </citation>
    <scope>NUCLEOTIDE SEQUENCE [LARGE SCALE GENOMIC DNA]</scope>
    <source>
        <strain evidence="7">SpSt-1261</strain>
    </source>
</reference>
<dbReference type="InterPro" id="IPR023408">
    <property type="entry name" value="MscS_beta-dom_sf"/>
</dbReference>
<dbReference type="Pfam" id="PF00924">
    <property type="entry name" value="MS_channel_2nd"/>
    <property type="match status" value="1"/>
</dbReference>
<dbReference type="Proteomes" id="UP000886076">
    <property type="component" value="Unassembled WGS sequence"/>
</dbReference>
<dbReference type="Proteomes" id="UP000237153">
    <property type="component" value="Unassembled WGS sequence"/>
</dbReference>
<gene>
    <name evidence="8" type="ORF">C0188_02145</name>
    <name evidence="7" type="ORF">ENO39_03075</name>
</gene>
<sequence length="249" mass="28625">MILFGLSNEFVIRVIISVIFIIFIYFFVKYLDKLINKVFSRIDPSLRLEVKSVFSYAIYVLGALIAISIISPQTSILDVIILLLGLAIVISFADVLRNWGIQFLLRGTKSFKIGDWIEVDGIFGRVISIEDNGIFLETARRERIFISNIRLINSIIINRTTPIGYMYRVRIYIPQTVKPLEALERVKEIVSKIKGELSSEPTVLLGLEKNMTVVDLTMEFLNLYKLEVFSEKVLEEVLREFPEAVIKRI</sequence>
<organism evidence="8 9">
    <name type="scientific">Fervidicoccus fontis</name>
    <dbReference type="NCBI Taxonomy" id="683846"/>
    <lineage>
        <taxon>Archaea</taxon>
        <taxon>Thermoproteota</taxon>
        <taxon>Thermoprotei</taxon>
        <taxon>Fervidicoccales</taxon>
        <taxon>Fervidicoccaceae</taxon>
        <taxon>Fervidicoccus</taxon>
    </lineage>
</organism>
<evidence type="ECO:0000256" key="4">
    <source>
        <dbReference type="ARBA" id="ARBA00023136"/>
    </source>
</evidence>
<dbReference type="EMBL" id="DSFH01000046">
    <property type="protein sequence ID" value="HEW64020.1"/>
    <property type="molecule type" value="Genomic_DNA"/>
</dbReference>
<keyword evidence="2 5" id="KW-0812">Transmembrane</keyword>
<dbReference type="GO" id="GO:0016020">
    <property type="term" value="C:membrane"/>
    <property type="evidence" value="ECO:0007669"/>
    <property type="project" value="UniProtKB-SubCell"/>
</dbReference>
<dbReference type="GO" id="GO:0055085">
    <property type="term" value="P:transmembrane transport"/>
    <property type="evidence" value="ECO:0007669"/>
    <property type="project" value="InterPro"/>
</dbReference>